<dbReference type="Proteomes" id="UP000029033">
    <property type="component" value="Unassembled WGS sequence"/>
</dbReference>
<reference evidence="3 4" key="1">
    <citation type="submission" date="2014-03" db="EMBL/GenBank/DDBJ databases">
        <title>Genomics of Bifidobacteria.</title>
        <authorList>
            <person name="Ventura M."/>
            <person name="Milani C."/>
            <person name="Lugli G.A."/>
        </authorList>
    </citation>
    <scope>NUCLEOTIDE SEQUENCE [LARGE SCALE GENOMIC DNA]</scope>
    <source>
        <strain evidence="3 4">LMG 21589</strain>
    </source>
</reference>
<feature type="compositionally biased region" description="Polar residues" evidence="2">
    <location>
        <begin position="640"/>
        <end position="651"/>
    </location>
</feature>
<organism evidence="3 4">
    <name type="scientific">Bifidobacterium scardovii</name>
    <dbReference type="NCBI Taxonomy" id="158787"/>
    <lineage>
        <taxon>Bacteria</taxon>
        <taxon>Bacillati</taxon>
        <taxon>Actinomycetota</taxon>
        <taxon>Actinomycetes</taxon>
        <taxon>Bifidobacteriales</taxon>
        <taxon>Bifidobacteriaceae</taxon>
        <taxon>Bifidobacterium</taxon>
    </lineage>
</organism>
<dbReference type="EMBL" id="JGZO01000003">
    <property type="protein sequence ID" value="KFI95346.1"/>
    <property type="molecule type" value="Genomic_DNA"/>
</dbReference>
<dbReference type="STRING" id="158787.BSCA_1309"/>
<keyword evidence="4" id="KW-1185">Reference proteome</keyword>
<dbReference type="eggNOG" id="COG4372">
    <property type="taxonomic scope" value="Bacteria"/>
</dbReference>
<dbReference type="AlphaFoldDB" id="A0A087DIJ6"/>
<gene>
    <name evidence="3" type="ORF">BSCA_1309</name>
</gene>
<accession>A0A087DIJ6</accession>
<keyword evidence="1" id="KW-0175">Coiled coil</keyword>
<sequence length="730" mass="82464">MLPGATPFYKSKVSVSFVEPGRFPKPNSLLWTIVNTVRIWLKNKARYAGAVPMINADASGGITDLWDYGVWSRLMVYGNVLRYQTGNTKVIVTARSLQDEDGNVAQWACRIVEQPIGIDKQDIGLERGGPSMTVIPRTWYTEFGFTLHPDTGEEARHRTVNPLLTISVSYLDRPGFLGVTEPVPTPNVPRPVRYLASNRNLNVTVSGMPVRYMKAIVTAGGAGTANREPGAPQDGRQADESDMILTADLAPKEFWELACDPKRSFPIVALGNDSQTGRPIVDIDSLAELLFPNAMVVTARDADSLGLLSGCAPDDSFAFPEHGLRVFFPFPAMADDAETLRREATRHPVLSETQICSYRDLHGYDGEPDLTDPALLLLRRTLARAINPLESDVWLTTDSLKAKQERLRLRDEIRRSQDELSQARERFHQTQHDIAAQRDRLQQELDEQTELLELMQHAPSEEPDKTEKDTDQLKTRIKELTQQRDDAQQLAEYGEEAENRLEQANLKIHELEQDNDRLEQDRDNLRIQLDQIRMDAAYQNDSDQSGAVDTTGLVRAMSGNKRSYTAIVEFFQRKYADRIEILDRAWKSLDECRAMPMLLWQSMELLCSLPVLRRHVCGRQPGEHVHRSQHGQRGHHPSQFGRSQNQGGQQADRQKEDDRAGRQHLRDAQAPQKRRQRTPRQLHPRLLRVGCEQAPARGRQYRPASGELPDRQGAVGSRLIHPCTVFGSPP</sequence>
<name>A0A087DIJ6_9BIFI</name>
<feature type="region of interest" description="Disordered" evidence="2">
    <location>
        <begin position="622"/>
        <end position="730"/>
    </location>
</feature>
<evidence type="ECO:0000313" key="3">
    <source>
        <dbReference type="EMBL" id="KFI95346.1"/>
    </source>
</evidence>
<protein>
    <submittedName>
        <fullName evidence="3">Uncharacterized protein</fullName>
    </submittedName>
</protein>
<feature type="compositionally biased region" description="Basic residues" evidence="2">
    <location>
        <begin position="627"/>
        <end position="636"/>
    </location>
</feature>
<feature type="compositionally biased region" description="Basic and acidic residues" evidence="2">
    <location>
        <begin position="652"/>
        <end position="667"/>
    </location>
</feature>
<comment type="caution">
    <text evidence="3">The sequence shown here is derived from an EMBL/GenBank/DDBJ whole genome shotgun (WGS) entry which is preliminary data.</text>
</comment>
<feature type="coiled-coil region" evidence="1">
    <location>
        <begin position="399"/>
        <end position="535"/>
    </location>
</feature>
<feature type="compositionally biased region" description="Basic residues" evidence="2">
    <location>
        <begin position="672"/>
        <end position="686"/>
    </location>
</feature>
<evidence type="ECO:0000256" key="2">
    <source>
        <dbReference type="SAM" id="MobiDB-lite"/>
    </source>
</evidence>
<evidence type="ECO:0000313" key="4">
    <source>
        <dbReference type="Proteomes" id="UP000029033"/>
    </source>
</evidence>
<evidence type="ECO:0000256" key="1">
    <source>
        <dbReference type="SAM" id="Coils"/>
    </source>
</evidence>
<proteinExistence type="predicted"/>